<evidence type="ECO:0000256" key="14">
    <source>
        <dbReference type="SAM" id="MobiDB-lite"/>
    </source>
</evidence>
<dbReference type="GO" id="GO:0044545">
    <property type="term" value="C:NSL complex"/>
    <property type="evidence" value="ECO:0007669"/>
    <property type="project" value="TreeGrafter"/>
</dbReference>
<comment type="subunit">
    <text evidence="13">Component of the NSL complex at least composed of KAT8/MOF, KANSL1, KANSL2, KANSL3, MCRS1, PHF20, OGT1/OGT, WDR5 and HCFC1.</text>
</comment>
<evidence type="ECO:0000313" key="17">
    <source>
        <dbReference type="Proteomes" id="UP000626092"/>
    </source>
</evidence>
<dbReference type="PANTHER" id="PTHR13453">
    <property type="entry name" value="KAT8 REGULATORY NSL COMPLEX SUBUNIT 2"/>
    <property type="match status" value="1"/>
</dbReference>
<evidence type="ECO:0000256" key="1">
    <source>
        <dbReference type="ARBA" id="ARBA00004123"/>
    </source>
</evidence>
<feature type="region of interest" description="Disordered" evidence="14">
    <location>
        <begin position="1"/>
        <end position="45"/>
    </location>
</feature>
<evidence type="ECO:0000256" key="5">
    <source>
        <dbReference type="ARBA" id="ARBA00022553"/>
    </source>
</evidence>
<comment type="caution">
    <text evidence="16">The sequence shown here is derived from an EMBL/GenBank/DDBJ whole genome shotgun (WGS) entry which is preliminary data.</text>
</comment>
<keyword evidence="8" id="KW-0496">Mitochondrion</keyword>
<dbReference type="Proteomes" id="UP000626092">
    <property type="component" value="Unassembled WGS sequence"/>
</dbReference>
<evidence type="ECO:0000256" key="13">
    <source>
        <dbReference type="ARBA" id="ARBA00093543"/>
    </source>
</evidence>
<keyword evidence="6" id="KW-0832">Ubl conjugation</keyword>
<comment type="function">
    <text evidence="12">Non-catalytic component of the NSL histone acetyltransferase complex, a multiprotein complex that mediates histone H4 acetylation at 'Lys-5'- and 'Lys-8' (H4K5ac and H4K8ac) at transcription start sites and promotes transcription initiation. Required for NSL complex stability and for transcription of intraciliary transport genes in both ciliated and non-ciliated cells by regulating histone H4 acetylation at 'Lys-5'- and 'Lys-12' (H4K5ac and H4K12ac). This is necessary for cilium assembly in ciliated cells and for organization of the microtubule cytoskeleton in non-ciliated cells. Required within the NSL complex to maintain nuclear architecture stability by promoting KAT8-mediated acetylation of lamin LMNA.</text>
</comment>
<accession>A0A834GG04</accession>
<feature type="compositionally biased region" description="Low complexity" evidence="14">
    <location>
        <begin position="19"/>
        <end position="40"/>
    </location>
</feature>
<proteinExistence type="predicted"/>
<evidence type="ECO:0000256" key="6">
    <source>
        <dbReference type="ARBA" id="ARBA00022843"/>
    </source>
</evidence>
<evidence type="ECO:0000256" key="2">
    <source>
        <dbReference type="ARBA" id="ARBA00004173"/>
    </source>
</evidence>
<evidence type="ECO:0000313" key="16">
    <source>
        <dbReference type="EMBL" id="KAF7132892.1"/>
    </source>
</evidence>
<protein>
    <recommendedName>
        <fullName evidence="3">KAT8 regulatory NSL complex subunit 2</fullName>
    </recommendedName>
    <alternativeName>
        <fullName evidence="11">NSL complex protein NSL2</fullName>
    </alternativeName>
    <alternativeName>
        <fullName evidence="10">Non-specific lethal 2 homolog</fullName>
    </alternativeName>
</protein>
<dbReference type="InterPro" id="IPR025927">
    <property type="entry name" value="Znf_KANL2-like"/>
</dbReference>
<comment type="subcellular location">
    <subcellularLocation>
        <location evidence="2">Mitochondrion</location>
    </subcellularLocation>
    <subcellularLocation>
        <location evidence="1">Nucleus</location>
    </subcellularLocation>
</comment>
<evidence type="ECO:0000259" key="15">
    <source>
        <dbReference type="Pfam" id="PF13891"/>
    </source>
</evidence>
<dbReference type="GO" id="GO:0006325">
    <property type="term" value="P:chromatin organization"/>
    <property type="evidence" value="ECO:0007669"/>
    <property type="project" value="UniProtKB-KW"/>
</dbReference>
<keyword evidence="5" id="KW-0597">Phosphoprotein</keyword>
<feature type="compositionally biased region" description="Basic residues" evidence="14">
    <location>
        <begin position="1"/>
        <end position="11"/>
    </location>
</feature>
<evidence type="ECO:0000256" key="7">
    <source>
        <dbReference type="ARBA" id="ARBA00022853"/>
    </source>
</evidence>
<keyword evidence="7" id="KW-0156">Chromatin regulator</keyword>
<dbReference type="GO" id="GO:0005634">
    <property type="term" value="C:nucleus"/>
    <property type="evidence" value="ECO:0007669"/>
    <property type="project" value="UniProtKB-SubCell"/>
</dbReference>
<evidence type="ECO:0000256" key="3">
    <source>
        <dbReference type="ARBA" id="ARBA00015508"/>
    </source>
</evidence>
<name>A0A834GG04_RHOSS</name>
<gene>
    <name evidence="16" type="ORF">RHSIM_Rhsim09G0030200</name>
</gene>
<evidence type="ECO:0000256" key="9">
    <source>
        <dbReference type="ARBA" id="ARBA00023242"/>
    </source>
</evidence>
<keyword evidence="9" id="KW-0539">Nucleus</keyword>
<dbReference type="InterPro" id="IPR026316">
    <property type="entry name" value="NSL2"/>
</dbReference>
<dbReference type="PANTHER" id="PTHR13453:SF1">
    <property type="entry name" value="KAT8 REGULATORY NSL COMPLEX SUBUNIT 2"/>
    <property type="match status" value="1"/>
</dbReference>
<reference evidence="16" key="1">
    <citation type="submission" date="2019-11" db="EMBL/GenBank/DDBJ databases">
        <authorList>
            <person name="Liu Y."/>
            <person name="Hou J."/>
            <person name="Li T.-Q."/>
            <person name="Guan C.-H."/>
            <person name="Wu X."/>
            <person name="Wu H.-Z."/>
            <person name="Ling F."/>
            <person name="Zhang R."/>
            <person name="Shi X.-G."/>
            <person name="Ren J.-P."/>
            <person name="Chen E.-F."/>
            <person name="Sun J.-M."/>
        </authorList>
    </citation>
    <scope>NUCLEOTIDE SEQUENCE</scope>
    <source>
        <strain evidence="16">Adult_tree_wgs_1</strain>
        <tissue evidence="16">Leaves</tissue>
    </source>
</reference>
<organism evidence="16 17">
    <name type="scientific">Rhododendron simsii</name>
    <name type="common">Sims's rhododendron</name>
    <dbReference type="NCBI Taxonomy" id="118357"/>
    <lineage>
        <taxon>Eukaryota</taxon>
        <taxon>Viridiplantae</taxon>
        <taxon>Streptophyta</taxon>
        <taxon>Embryophyta</taxon>
        <taxon>Tracheophyta</taxon>
        <taxon>Spermatophyta</taxon>
        <taxon>Magnoliopsida</taxon>
        <taxon>eudicotyledons</taxon>
        <taxon>Gunneridae</taxon>
        <taxon>Pentapetalae</taxon>
        <taxon>asterids</taxon>
        <taxon>Ericales</taxon>
        <taxon>Ericaceae</taxon>
        <taxon>Ericoideae</taxon>
        <taxon>Rhodoreae</taxon>
        <taxon>Rhododendron</taxon>
    </lineage>
</organism>
<evidence type="ECO:0000256" key="8">
    <source>
        <dbReference type="ARBA" id="ARBA00023128"/>
    </source>
</evidence>
<evidence type="ECO:0000256" key="12">
    <source>
        <dbReference type="ARBA" id="ARBA00093359"/>
    </source>
</evidence>
<feature type="domain" description="KANL2-like probable zinc-finger" evidence="15">
    <location>
        <begin position="114"/>
        <end position="176"/>
    </location>
</feature>
<dbReference type="GO" id="GO:0005739">
    <property type="term" value="C:mitochondrion"/>
    <property type="evidence" value="ECO:0007669"/>
    <property type="project" value="UniProtKB-SubCell"/>
</dbReference>
<keyword evidence="17" id="KW-1185">Reference proteome</keyword>
<sequence length="397" mass="44450">MASSRLHRHPHTPPPSLPPSSSSTPQNANPNPTTTTPQPQDHLTRHQVVARRADNLRRLARVYTDHYWAMVEELKEKYKEYVWKYGMSPYKESDDEGRGSKGLEGNMNNAHALCAFNGCALKAMALTRFCHLHILSDSKQVLYKPCEYAIKSAQAGPITCGRPILRARVPAFCNVHLQKAHRALKKAGLHVSSSSKLAPKLHVIVAEYVHQIQAKRRAALRANRNNVVVKRESWCNLWQDYVQDTPHVGSSQDMLVACRVLGHGDWDCWRHLLRSPCCSMNAACNKLVVPVWYQTLKFDLLASILVISDEGQKIYAGADVLFCPTGSGGIWDFDWNSVGSPEDDYPHFAIVDSVEHCGHKQSLFLLQWHSLIQAVELLLNCLKCPGLAGVSCVISVY</sequence>
<dbReference type="OrthoDB" id="677315at2759"/>
<dbReference type="Pfam" id="PF13891">
    <property type="entry name" value="zf-C3HC3H_KANSL2"/>
    <property type="match status" value="1"/>
</dbReference>
<evidence type="ECO:0000256" key="11">
    <source>
        <dbReference type="ARBA" id="ARBA00033378"/>
    </source>
</evidence>
<evidence type="ECO:0000256" key="10">
    <source>
        <dbReference type="ARBA" id="ARBA00032947"/>
    </source>
</evidence>
<dbReference type="AlphaFoldDB" id="A0A834GG04"/>
<dbReference type="EMBL" id="WJXA01000009">
    <property type="protein sequence ID" value="KAF7132892.1"/>
    <property type="molecule type" value="Genomic_DNA"/>
</dbReference>
<evidence type="ECO:0000256" key="4">
    <source>
        <dbReference type="ARBA" id="ARBA00022499"/>
    </source>
</evidence>
<keyword evidence="4" id="KW-1017">Isopeptide bond</keyword>